<dbReference type="InterPro" id="IPR045592">
    <property type="entry name" value="DUF6461"/>
</dbReference>
<organism evidence="1 2">
    <name type="scientific">Solirubrobacter phytolaccae</name>
    <dbReference type="NCBI Taxonomy" id="1404360"/>
    <lineage>
        <taxon>Bacteria</taxon>
        <taxon>Bacillati</taxon>
        <taxon>Actinomycetota</taxon>
        <taxon>Thermoleophilia</taxon>
        <taxon>Solirubrobacterales</taxon>
        <taxon>Solirubrobacteraceae</taxon>
        <taxon>Solirubrobacter</taxon>
    </lineage>
</organism>
<accession>A0A9X3NHV4</accession>
<comment type="caution">
    <text evidence="1">The sequence shown here is derived from an EMBL/GenBank/DDBJ whole genome shotgun (WGS) entry which is preliminary data.</text>
</comment>
<dbReference type="EMBL" id="JAPDDP010000126">
    <property type="protein sequence ID" value="MDA0185604.1"/>
    <property type="molecule type" value="Genomic_DNA"/>
</dbReference>
<dbReference type="Pfam" id="PF20062">
    <property type="entry name" value="DUF6461"/>
    <property type="match status" value="1"/>
</dbReference>
<evidence type="ECO:0000313" key="2">
    <source>
        <dbReference type="Proteomes" id="UP001147653"/>
    </source>
</evidence>
<gene>
    <name evidence="1" type="ORF">OJ997_35190</name>
</gene>
<proteinExistence type="predicted"/>
<protein>
    <submittedName>
        <fullName evidence="1">DUF6461 domain-containing protein</fullName>
    </submittedName>
</protein>
<sequence>MSDWTRFDWIDEATDAATIALVAADGHTPEAVLGRLGPIRPLGDLDFGAAAEAGMDLYERDVYDQQGVVQASVLEGAGRAWVVTLEENGYRADLQLDRLAGVHSAVSFFWNVNAVMRVQRREHGVEVESFDPLLDRPDEEHPHAASLALIEDWTGVTLTEDWFAGPKPTYLVESQV</sequence>
<evidence type="ECO:0000313" key="1">
    <source>
        <dbReference type="EMBL" id="MDA0185604.1"/>
    </source>
</evidence>
<dbReference type="AlphaFoldDB" id="A0A9X3NHV4"/>
<reference evidence="1" key="1">
    <citation type="submission" date="2022-10" db="EMBL/GenBank/DDBJ databases">
        <title>The WGS of Solirubrobacter phytolaccae KCTC 29190.</title>
        <authorList>
            <person name="Jiang Z."/>
        </authorList>
    </citation>
    <scope>NUCLEOTIDE SEQUENCE</scope>
    <source>
        <strain evidence="1">KCTC 29190</strain>
    </source>
</reference>
<dbReference type="RefSeq" id="WP_270030113.1">
    <property type="nucleotide sequence ID" value="NZ_JAPDDP010000126.1"/>
</dbReference>
<keyword evidence="2" id="KW-1185">Reference proteome</keyword>
<name>A0A9X3NHV4_9ACTN</name>
<dbReference type="Proteomes" id="UP001147653">
    <property type="component" value="Unassembled WGS sequence"/>
</dbReference>